<evidence type="ECO:0000259" key="4">
    <source>
        <dbReference type="Pfam" id="PF00501"/>
    </source>
</evidence>
<reference evidence="5" key="2">
    <citation type="submission" date="2021-02" db="EMBL/GenBank/DDBJ databases">
        <title>Aspergillus puulaauensis MK2 genome sequence.</title>
        <authorList>
            <person name="Futagami T."/>
            <person name="Mori K."/>
            <person name="Kadooka C."/>
            <person name="Tanaka T."/>
        </authorList>
    </citation>
    <scope>NUCLEOTIDE SEQUENCE</scope>
    <source>
        <strain evidence="5">MK2</strain>
    </source>
</reference>
<keyword evidence="1" id="KW-0596">Phosphopantetheine</keyword>
<dbReference type="SUPFAM" id="SSF56801">
    <property type="entry name" value="Acetyl-CoA synthetase-like"/>
    <property type="match status" value="1"/>
</dbReference>
<evidence type="ECO:0000256" key="2">
    <source>
        <dbReference type="ARBA" id="ARBA00022553"/>
    </source>
</evidence>
<dbReference type="KEGG" id="apuu:APUU_30633S"/>
<reference evidence="5" key="1">
    <citation type="submission" date="2021-01" db="EMBL/GenBank/DDBJ databases">
        <authorList>
            <consortium name="Aspergillus puulaauensis MK2 genome sequencing consortium"/>
            <person name="Kazuki M."/>
            <person name="Futagami T."/>
        </authorList>
    </citation>
    <scope>NUCLEOTIDE SEQUENCE</scope>
    <source>
        <strain evidence="5">MK2</strain>
    </source>
</reference>
<dbReference type="InterPro" id="IPR042099">
    <property type="entry name" value="ANL_N_sf"/>
</dbReference>
<dbReference type="GeneID" id="64972413"/>
<dbReference type="PANTHER" id="PTHR43439:SF2">
    <property type="entry name" value="ENZYME, PUTATIVE (JCVI)-RELATED"/>
    <property type="match status" value="1"/>
</dbReference>
<keyword evidence="6" id="KW-1185">Reference proteome</keyword>
<keyword evidence="2" id="KW-0597">Phosphoprotein</keyword>
<dbReference type="Proteomes" id="UP000654913">
    <property type="component" value="Chromosome 3"/>
</dbReference>
<keyword evidence="3" id="KW-0812">Transmembrane</keyword>
<dbReference type="OrthoDB" id="429813at2759"/>
<protein>
    <recommendedName>
        <fullName evidence="4">AMP-dependent synthetase/ligase domain-containing protein</fullName>
    </recommendedName>
</protein>
<feature type="domain" description="AMP-dependent synthetase/ligase" evidence="4">
    <location>
        <begin position="24"/>
        <end position="141"/>
    </location>
</feature>
<dbReference type="InterPro" id="IPR051414">
    <property type="entry name" value="Adenylate-forming_Reductase"/>
</dbReference>
<dbReference type="Gene3D" id="3.40.50.12780">
    <property type="entry name" value="N-terminal domain of ligase-like"/>
    <property type="match status" value="1"/>
</dbReference>
<dbReference type="PANTHER" id="PTHR43439">
    <property type="entry name" value="PHENYLACETATE-COENZYME A LIGASE"/>
    <property type="match status" value="1"/>
</dbReference>
<keyword evidence="3" id="KW-1133">Transmembrane helix</keyword>
<keyword evidence="3" id="KW-0472">Membrane</keyword>
<dbReference type="RefSeq" id="XP_041554602.1">
    <property type="nucleotide sequence ID" value="XM_041701748.1"/>
</dbReference>
<dbReference type="EMBL" id="AP024445">
    <property type="protein sequence ID" value="BCS22408.1"/>
    <property type="molecule type" value="Genomic_DNA"/>
</dbReference>
<sequence>MAASDNLRRLHSKESNRDCIYRALEKTPSIYNGCPLFHAAGFMAGLFMMPSGSILIIGPPGQPSSPQMFKQMLHATRPESVFLPPLVVDQIAQEPAMVKEASKLKMLAFGGGSISQEAGDTLAKKTQMINIIGSSECGLLGEYIKTGIGSISQSPRWA</sequence>
<evidence type="ECO:0000313" key="5">
    <source>
        <dbReference type="EMBL" id="BCS22408.1"/>
    </source>
</evidence>
<evidence type="ECO:0000313" key="6">
    <source>
        <dbReference type="Proteomes" id="UP000654913"/>
    </source>
</evidence>
<evidence type="ECO:0000256" key="3">
    <source>
        <dbReference type="SAM" id="Phobius"/>
    </source>
</evidence>
<dbReference type="AlphaFoldDB" id="A0A7R7XJU4"/>
<proteinExistence type="predicted"/>
<feature type="transmembrane region" description="Helical" evidence="3">
    <location>
        <begin position="36"/>
        <end position="58"/>
    </location>
</feature>
<evidence type="ECO:0000256" key="1">
    <source>
        <dbReference type="ARBA" id="ARBA00022450"/>
    </source>
</evidence>
<name>A0A7R7XJU4_9EURO</name>
<accession>A0A7R7XJU4</accession>
<dbReference type="InterPro" id="IPR000873">
    <property type="entry name" value="AMP-dep_synth/lig_dom"/>
</dbReference>
<dbReference type="Pfam" id="PF00501">
    <property type="entry name" value="AMP-binding"/>
    <property type="match status" value="1"/>
</dbReference>
<gene>
    <name evidence="5" type="ORF">APUU_30633S</name>
</gene>
<organism evidence="5 6">
    <name type="scientific">Aspergillus puulaauensis</name>
    <dbReference type="NCBI Taxonomy" id="1220207"/>
    <lineage>
        <taxon>Eukaryota</taxon>
        <taxon>Fungi</taxon>
        <taxon>Dikarya</taxon>
        <taxon>Ascomycota</taxon>
        <taxon>Pezizomycotina</taxon>
        <taxon>Eurotiomycetes</taxon>
        <taxon>Eurotiomycetidae</taxon>
        <taxon>Eurotiales</taxon>
        <taxon>Aspergillaceae</taxon>
        <taxon>Aspergillus</taxon>
    </lineage>
</organism>